<dbReference type="RefSeq" id="WP_042496575.1">
    <property type="nucleotide sequence ID" value="NZ_BBNQ01000001.1"/>
</dbReference>
<reference evidence="3 4" key="1">
    <citation type="journal article" date="2014" name="Genome Announc.">
        <title>Draft Genome Sequences of Marine Flavobacterium Algibacter lectus Strains SS8 and NR4.</title>
        <authorList>
            <person name="Takatani N."/>
            <person name="Nakanishi M."/>
            <person name="Meirelles P."/>
            <person name="Mino S."/>
            <person name="Suda W."/>
            <person name="Oshima K."/>
            <person name="Hattori M."/>
            <person name="Ohkuma M."/>
            <person name="Hosokawa M."/>
            <person name="Miyashita K."/>
            <person name="Thompson F.L."/>
            <person name="Niwa A."/>
            <person name="Sawabe T."/>
            <person name="Sawabe T."/>
        </authorList>
    </citation>
    <scope>NUCLEOTIDE SEQUENCE [LARGE SCALE GENOMIC DNA]</scope>
    <source>
        <strain evidence="2">JCM 19274</strain>
        <strain evidence="1 4">JCM 19300</strain>
        <strain evidence="3">JCM19274</strain>
    </source>
</reference>
<dbReference type="Proteomes" id="UP000029644">
    <property type="component" value="Unassembled WGS sequence"/>
</dbReference>
<proteinExistence type="predicted"/>
<sequence length="229" mass="25782">MNKILIAFALFTFGLNAQSKLQPNIHASLNLGQTITDNTLGLRDSKYVINKVLLYNKETSEQRVYQNQAKSIAIDLDQVKTGVYTAMVYVNGDVKVFNLDIVGLSSSENYETTEAAEVAVLQEKKPTVEEVVEVPEAPVEVKEKKIKFYRVESTVAFKYSSSKYNVFTEKRKDALIRKNELDLTTRIGKKNTLVVYAVYLDRSEEMIYDTGAVKDFNKTLPAGNELSSL</sequence>
<dbReference type="EMBL" id="BBNU01000004">
    <property type="protein sequence ID" value="GAL78837.1"/>
    <property type="molecule type" value="Genomic_DNA"/>
</dbReference>
<name>A0A090V810_9FLAO</name>
<dbReference type="STRING" id="221126.SAMN04489722_103437"/>
<evidence type="ECO:0000313" key="1">
    <source>
        <dbReference type="EMBL" id="GAL60941.1"/>
    </source>
</evidence>
<comment type="caution">
    <text evidence="1">The sequence shown here is derived from an EMBL/GenBank/DDBJ whole genome shotgun (WGS) entry which is preliminary data.</text>
</comment>
<dbReference type="OrthoDB" id="1453813at2"/>
<protein>
    <submittedName>
        <fullName evidence="1">Uncharacterized protein</fullName>
    </submittedName>
</protein>
<organism evidence="1 4">
    <name type="scientific">Algibacter lectus</name>
    <dbReference type="NCBI Taxonomy" id="221126"/>
    <lineage>
        <taxon>Bacteria</taxon>
        <taxon>Pseudomonadati</taxon>
        <taxon>Bacteroidota</taxon>
        <taxon>Flavobacteriia</taxon>
        <taxon>Flavobacteriales</taxon>
        <taxon>Flavobacteriaceae</taxon>
        <taxon>Algibacter</taxon>
    </lineage>
</organism>
<dbReference type="EMBL" id="BBNQ01000001">
    <property type="protein sequence ID" value="GAL60941.1"/>
    <property type="molecule type" value="Genomic_DNA"/>
</dbReference>
<gene>
    <name evidence="2" type="ORF">JCM19274_3395</name>
    <name evidence="1" type="ORF">JCM19300_3879</name>
</gene>
<dbReference type="Proteomes" id="UP000029643">
    <property type="component" value="Unassembled WGS sequence"/>
</dbReference>
<evidence type="ECO:0000313" key="4">
    <source>
        <dbReference type="Proteomes" id="UP000029644"/>
    </source>
</evidence>
<evidence type="ECO:0000313" key="3">
    <source>
        <dbReference type="Proteomes" id="UP000029643"/>
    </source>
</evidence>
<evidence type="ECO:0000313" key="2">
    <source>
        <dbReference type="EMBL" id="GAL78837.1"/>
    </source>
</evidence>
<dbReference type="AlphaFoldDB" id="A0A090V810"/>
<accession>A0A090V810</accession>